<evidence type="ECO:0000313" key="11">
    <source>
        <dbReference type="EMBL" id="MBU9712736.1"/>
    </source>
</evidence>
<keyword evidence="12" id="KW-1185">Reference proteome</keyword>
<dbReference type="PROSITE" id="PS50113">
    <property type="entry name" value="PAC"/>
    <property type="match status" value="1"/>
</dbReference>
<keyword evidence="3" id="KW-0547">Nucleotide-binding</keyword>
<evidence type="ECO:0000256" key="3">
    <source>
        <dbReference type="ARBA" id="ARBA00022741"/>
    </source>
</evidence>
<dbReference type="NCBIfam" id="TIGR00229">
    <property type="entry name" value="sensory_box"/>
    <property type="match status" value="1"/>
</dbReference>
<comment type="caution">
    <text evidence="11">The sequence shown here is derived from an EMBL/GenBank/DDBJ whole genome shotgun (WGS) entry which is preliminary data.</text>
</comment>
<dbReference type="Pfam" id="PF02518">
    <property type="entry name" value="HATPase_c"/>
    <property type="match status" value="1"/>
</dbReference>
<dbReference type="SMART" id="SM00388">
    <property type="entry name" value="HisKA"/>
    <property type="match status" value="1"/>
</dbReference>
<dbReference type="InterPro" id="IPR000014">
    <property type="entry name" value="PAS"/>
</dbReference>
<keyword evidence="2" id="KW-0808">Transferase</keyword>
<evidence type="ECO:0000256" key="6">
    <source>
        <dbReference type="ARBA" id="ARBA00023012"/>
    </source>
</evidence>
<dbReference type="EMBL" id="JAHQCS010000107">
    <property type="protein sequence ID" value="MBU9712736.1"/>
    <property type="molecule type" value="Genomic_DNA"/>
</dbReference>
<dbReference type="Proteomes" id="UP000784880">
    <property type="component" value="Unassembled WGS sequence"/>
</dbReference>
<organism evidence="11 12">
    <name type="scientific">Evansella tamaricis</name>
    <dbReference type="NCBI Taxonomy" id="2069301"/>
    <lineage>
        <taxon>Bacteria</taxon>
        <taxon>Bacillati</taxon>
        <taxon>Bacillota</taxon>
        <taxon>Bacilli</taxon>
        <taxon>Bacillales</taxon>
        <taxon>Bacillaceae</taxon>
        <taxon>Evansella</taxon>
    </lineage>
</organism>
<evidence type="ECO:0000256" key="2">
    <source>
        <dbReference type="ARBA" id="ARBA00022679"/>
    </source>
</evidence>
<evidence type="ECO:0000256" key="5">
    <source>
        <dbReference type="ARBA" id="ARBA00022840"/>
    </source>
</evidence>
<feature type="domain" description="Histidine kinase" evidence="8">
    <location>
        <begin position="212"/>
        <end position="414"/>
    </location>
</feature>
<dbReference type="RefSeq" id="WP_217066909.1">
    <property type="nucleotide sequence ID" value="NZ_JAHQCS010000107.1"/>
</dbReference>
<evidence type="ECO:0000259" key="9">
    <source>
        <dbReference type="PROSITE" id="PS50112"/>
    </source>
</evidence>
<dbReference type="Pfam" id="PF00512">
    <property type="entry name" value="HisKA"/>
    <property type="match status" value="1"/>
</dbReference>
<sequence length="432" mass="48446">MREKVFQVFIPMLLLGLGTWGILTFYGENFWLILSLLLCSFLFGLYMNINRLTHNPVSTKKSQNIHSITVDLVNETALLYDSLFKNNSDGIIVSDTNGNVVDGNPVICKMSGYTLEEFKNIELSSFICEDDLDKKFQHTKKALEGSPQEFNIHVQNRIGKKLLVMVKMIPIKVDEEIVGLFEIIKDITESKKLEEMMYHSDKMNAIGQLAAGVAHEIRNPLTSLKGFIQLSKSELSGEYVKIMELELERINQIVGEFLFLSKPQKVSFVFQNIGVILTDVVQFIKPEALLNKVEIHTTIDRDLPQVHCEENQLKQVFINLLKNSMEAMPSGGNIFITVSNNVDILSIKIKDEGVGIPKEILEKIGQPFFTTKQSGNGLGILVTYRIIESHGGTFSITSEENVGTEVEISLPISDDSSTQLAGNTLEIAQRNN</sequence>
<dbReference type="InterPro" id="IPR003661">
    <property type="entry name" value="HisK_dim/P_dom"/>
</dbReference>
<evidence type="ECO:0000259" key="10">
    <source>
        <dbReference type="PROSITE" id="PS50113"/>
    </source>
</evidence>
<accession>A0ABS6JGK8</accession>
<name>A0ABS6JGK8_9BACI</name>
<evidence type="ECO:0000259" key="8">
    <source>
        <dbReference type="PROSITE" id="PS50109"/>
    </source>
</evidence>
<feature type="domain" description="PAC" evidence="10">
    <location>
        <begin position="148"/>
        <end position="199"/>
    </location>
</feature>
<dbReference type="PANTHER" id="PTHR43065">
    <property type="entry name" value="SENSOR HISTIDINE KINASE"/>
    <property type="match status" value="1"/>
</dbReference>
<evidence type="ECO:0000313" key="12">
    <source>
        <dbReference type="Proteomes" id="UP000784880"/>
    </source>
</evidence>
<feature type="transmembrane region" description="Helical" evidence="7">
    <location>
        <begin position="30"/>
        <end position="49"/>
    </location>
</feature>
<dbReference type="PROSITE" id="PS50112">
    <property type="entry name" value="PAS"/>
    <property type="match status" value="1"/>
</dbReference>
<keyword evidence="7" id="KW-0812">Transmembrane</keyword>
<reference evidence="11 12" key="1">
    <citation type="submission" date="2021-06" db="EMBL/GenBank/DDBJ databases">
        <title>Bacillus sp. RD4P76, an endophyte from a halophyte.</title>
        <authorList>
            <person name="Sun J.-Q."/>
        </authorList>
    </citation>
    <scope>NUCLEOTIDE SEQUENCE [LARGE SCALE GENOMIC DNA]</scope>
    <source>
        <strain evidence="11 12">CGMCC 1.15917</strain>
    </source>
</reference>
<keyword evidence="7" id="KW-1133">Transmembrane helix</keyword>
<dbReference type="CDD" id="cd00082">
    <property type="entry name" value="HisKA"/>
    <property type="match status" value="1"/>
</dbReference>
<feature type="domain" description="PAS" evidence="9">
    <location>
        <begin position="76"/>
        <end position="146"/>
    </location>
</feature>
<keyword evidence="7" id="KW-0472">Membrane</keyword>
<feature type="transmembrane region" description="Helical" evidence="7">
    <location>
        <begin position="6"/>
        <end position="23"/>
    </location>
</feature>
<evidence type="ECO:0000256" key="1">
    <source>
        <dbReference type="ARBA" id="ARBA00022553"/>
    </source>
</evidence>
<protein>
    <submittedName>
        <fullName evidence="11">PAS domain S-box protein</fullName>
    </submittedName>
</protein>
<dbReference type="Pfam" id="PF13426">
    <property type="entry name" value="PAS_9"/>
    <property type="match status" value="1"/>
</dbReference>
<keyword evidence="6" id="KW-0902">Two-component regulatory system</keyword>
<gene>
    <name evidence="11" type="ORF">KS419_13375</name>
</gene>
<dbReference type="CDD" id="cd00130">
    <property type="entry name" value="PAS"/>
    <property type="match status" value="1"/>
</dbReference>
<dbReference type="SMART" id="SM00387">
    <property type="entry name" value="HATPase_c"/>
    <property type="match status" value="1"/>
</dbReference>
<dbReference type="InterPro" id="IPR005467">
    <property type="entry name" value="His_kinase_dom"/>
</dbReference>
<dbReference type="InterPro" id="IPR003594">
    <property type="entry name" value="HATPase_dom"/>
</dbReference>
<dbReference type="PANTHER" id="PTHR43065:SF10">
    <property type="entry name" value="PEROXIDE STRESS-ACTIVATED HISTIDINE KINASE MAK3"/>
    <property type="match status" value="1"/>
</dbReference>
<evidence type="ECO:0000256" key="7">
    <source>
        <dbReference type="SAM" id="Phobius"/>
    </source>
</evidence>
<dbReference type="InterPro" id="IPR000700">
    <property type="entry name" value="PAS-assoc_C"/>
</dbReference>
<keyword evidence="5" id="KW-0067">ATP-binding</keyword>
<dbReference type="PROSITE" id="PS50109">
    <property type="entry name" value="HIS_KIN"/>
    <property type="match status" value="1"/>
</dbReference>
<proteinExistence type="predicted"/>
<keyword evidence="4" id="KW-0418">Kinase</keyword>
<evidence type="ECO:0000256" key="4">
    <source>
        <dbReference type="ARBA" id="ARBA00022777"/>
    </source>
</evidence>
<keyword evidence="1" id="KW-0597">Phosphoprotein</keyword>
<dbReference type="SMART" id="SM00091">
    <property type="entry name" value="PAS"/>
    <property type="match status" value="1"/>
</dbReference>